<dbReference type="AlphaFoldDB" id="A0A3N2Q776"/>
<feature type="region of interest" description="Disordered" evidence="1">
    <location>
        <begin position="94"/>
        <end position="130"/>
    </location>
</feature>
<feature type="region of interest" description="Disordered" evidence="1">
    <location>
        <begin position="15"/>
        <end position="80"/>
    </location>
</feature>
<feature type="compositionally biased region" description="Low complexity" evidence="1">
    <location>
        <begin position="29"/>
        <end position="39"/>
    </location>
</feature>
<gene>
    <name evidence="2" type="ORF">SODALDRAFT_19533</name>
</gene>
<accession>A0A3N2Q776</accession>
<reference evidence="2 3" key="1">
    <citation type="journal article" date="2018" name="Mol. Ecol.">
        <title>The obligate alkalophilic soda-lake fungus Sodiomyces alkalinus has shifted to a protein diet.</title>
        <authorList>
            <person name="Grum-Grzhimaylo A.A."/>
            <person name="Falkoski D.L."/>
            <person name="van den Heuvel J."/>
            <person name="Valero-Jimenez C.A."/>
            <person name="Min B."/>
            <person name="Choi I.G."/>
            <person name="Lipzen A."/>
            <person name="Daum C.G."/>
            <person name="Aanen D.K."/>
            <person name="Tsang A."/>
            <person name="Henrissat B."/>
            <person name="Bilanenko E.N."/>
            <person name="de Vries R.P."/>
            <person name="van Kan J.A.L."/>
            <person name="Grigoriev I.V."/>
            <person name="Debets A.J.M."/>
        </authorList>
    </citation>
    <scope>NUCLEOTIDE SEQUENCE [LARGE SCALE GENOMIC DNA]</scope>
    <source>
        <strain evidence="2 3">F11</strain>
    </source>
</reference>
<feature type="compositionally biased region" description="Low complexity" evidence="1">
    <location>
        <begin position="55"/>
        <end position="72"/>
    </location>
</feature>
<evidence type="ECO:0000313" key="2">
    <source>
        <dbReference type="EMBL" id="ROT42629.1"/>
    </source>
</evidence>
<feature type="compositionally biased region" description="Basic residues" evidence="1">
    <location>
        <begin position="112"/>
        <end position="124"/>
    </location>
</feature>
<evidence type="ECO:0000256" key="1">
    <source>
        <dbReference type="SAM" id="MobiDB-lite"/>
    </source>
</evidence>
<organism evidence="2 3">
    <name type="scientific">Sodiomyces alkalinus (strain CBS 110278 / VKM F-3762 / F11)</name>
    <name type="common">Alkaliphilic filamentous fungus</name>
    <dbReference type="NCBI Taxonomy" id="1314773"/>
    <lineage>
        <taxon>Eukaryota</taxon>
        <taxon>Fungi</taxon>
        <taxon>Dikarya</taxon>
        <taxon>Ascomycota</taxon>
        <taxon>Pezizomycotina</taxon>
        <taxon>Sordariomycetes</taxon>
        <taxon>Hypocreomycetidae</taxon>
        <taxon>Glomerellales</taxon>
        <taxon>Plectosphaerellaceae</taxon>
        <taxon>Sodiomyces</taxon>
    </lineage>
</organism>
<proteinExistence type="predicted"/>
<dbReference type="STRING" id="1314773.A0A3N2Q776"/>
<dbReference type="EMBL" id="ML119051">
    <property type="protein sequence ID" value="ROT42629.1"/>
    <property type="molecule type" value="Genomic_DNA"/>
</dbReference>
<dbReference type="RefSeq" id="XP_028470435.1">
    <property type="nucleotide sequence ID" value="XM_028607162.1"/>
</dbReference>
<protein>
    <submittedName>
        <fullName evidence="2">Uncharacterized protein</fullName>
    </submittedName>
</protein>
<sequence length="381" mass="41363">MRRALRLRQSRNLLAASAPNHAHPQSFPTTTTRTITTTTPKCIQPSQRLWKGESESTPTSTTTTGTTGTTTAEPEDARPTSDLEAYEADLAELESHAPQPPPSNPTPNPRRPPSRIRASYRRTRAPTPDAAAVGYKPALSAEGLEEVGGLEGWWDQPGHWGPESEYVGFAPAPAERVTDPHVLEALLRQAVLESLAVRRERETKRFVEDWPAADRAAFDRAMALRLKVAEDGVVALRGNSNLVVKWLNASKKAQKKLRTEEAAEAAARTGEGQEQQPAAEDGVAAEQVAVGEAADKDKAEAADGSAYHHSIMSPEEAKELVNSWDPVWKNIALSDPEVKFAVCSTQIPPASPLPLLPLSSLPLPLRPLSLSFFPWPILSLT</sequence>
<feature type="region of interest" description="Disordered" evidence="1">
    <location>
        <begin position="258"/>
        <end position="283"/>
    </location>
</feature>
<feature type="compositionally biased region" description="Low complexity" evidence="1">
    <location>
        <begin position="264"/>
        <end position="283"/>
    </location>
</feature>
<name>A0A3N2Q776_SODAK</name>
<dbReference type="GeneID" id="39575640"/>
<dbReference type="Proteomes" id="UP000272025">
    <property type="component" value="Unassembled WGS sequence"/>
</dbReference>
<evidence type="ECO:0000313" key="3">
    <source>
        <dbReference type="Proteomes" id="UP000272025"/>
    </source>
</evidence>
<dbReference type="OrthoDB" id="6220758at2759"/>
<feature type="compositionally biased region" description="Pro residues" evidence="1">
    <location>
        <begin position="98"/>
        <end position="111"/>
    </location>
</feature>
<keyword evidence="3" id="KW-1185">Reference proteome</keyword>